<reference evidence="1 2" key="1">
    <citation type="submission" date="2016-10" db="EMBL/GenBank/DDBJ databases">
        <authorList>
            <person name="de Groot N.N."/>
        </authorList>
    </citation>
    <scope>NUCLEOTIDE SEQUENCE [LARGE SCALE GENOMIC DNA]</scope>
    <source>
        <strain evidence="2">DSM 938 / 37b4</strain>
    </source>
</reference>
<dbReference type="RefSeq" id="WP_074555897.1">
    <property type="nucleotide sequence ID" value="NZ_CP119563.1"/>
</dbReference>
<gene>
    <name evidence="1" type="ORF">SAMN04244550_03269</name>
</gene>
<dbReference type="OrthoDB" id="4446543at2"/>
<organism evidence="1 2">
    <name type="scientific">Rhodobacter capsulatus</name>
    <name type="common">Rhodopseudomonas capsulata</name>
    <dbReference type="NCBI Taxonomy" id="1061"/>
    <lineage>
        <taxon>Bacteria</taxon>
        <taxon>Pseudomonadati</taxon>
        <taxon>Pseudomonadota</taxon>
        <taxon>Alphaproteobacteria</taxon>
        <taxon>Rhodobacterales</taxon>
        <taxon>Rhodobacter group</taxon>
        <taxon>Rhodobacter</taxon>
    </lineage>
</organism>
<sequence length="532" mass="58234">MSSFVSFNQFVRHGGHATIVLGLRAIEPAMELKQARLDSTVTDAFEQRLRELAAENWSVLTGAFARAGIVADPTVEDVETEISRERADFSEQASAIMATTDPSVADADVSTLSDWLARRFLTQINEWRQRRLGVTHFVWRTQDDEKVRAAQAERDDRVYSWQDEFPDGPPGHGYNCRCVAEPAIVDGTILLTDFPTSPDLSERIAQAQADGLTDAAADAAAGGAISVYNLFRFSWLGYRRLFGVITPEEEAERLAMRESLASAIRALADLDAETVRQLSEAFVDYFDARHADLRLLDLEFRLGLASEDALLKAYRDVAYLDAATTLGGVALTTTLARLGVGVARLSPRAAIVGLRSAALRIDGMIAMRSATVDSFVARRFAELATQGHGPQRHEGAVTRQMLIDRVLLGIDPMTGTSRDGVTGRPHRAPPIASRITSPEAFVAAERFVRRTPEYRAARDAAQFEPAYQRGSFLVVLPLEDALGPDYLRLVEGVRTAGGGAISADFDRGNLLAVFRHVPGSEPALVTMYPITR</sequence>
<evidence type="ECO:0000313" key="1">
    <source>
        <dbReference type="EMBL" id="SDG01383.1"/>
    </source>
</evidence>
<dbReference type="EMBL" id="FNAY01000025">
    <property type="protein sequence ID" value="SDG01383.1"/>
    <property type="molecule type" value="Genomic_DNA"/>
</dbReference>
<proteinExistence type="predicted"/>
<accession>A0A1G7QSB9</accession>
<protein>
    <submittedName>
        <fullName evidence="1">Phage Mu protein F like protein</fullName>
    </submittedName>
</protein>
<dbReference type="Proteomes" id="UP000183812">
    <property type="component" value="Unassembled WGS sequence"/>
</dbReference>
<evidence type="ECO:0000313" key="2">
    <source>
        <dbReference type="Proteomes" id="UP000183812"/>
    </source>
</evidence>
<dbReference type="AlphaFoldDB" id="A0A1G7QSB9"/>
<name>A0A1G7QSB9_RHOCA</name>